<evidence type="ECO:0000313" key="1">
    <source>
        <dbReference type="EMBL" id="SVD44300.1"/>
    </source>
</evidence>
<gene>
    <name evidence="1" type="ORF">METZ01_LOCUS397154</name>
</gene>
<organism evidence="1">
    <name type="scientific">marine metagenome</name>
    <dbReference type="NCBI Taxonomy" id="408172"/>
    <lineage>
        <taxon>unclassified sequences</taxon>
        <taxon>metagenomes</taxon>
        <taxon>ecological metagenomes</taxon>
    </lineage>
</organism>
<feature type="non-terminal residue" evidence="1">
    <location>
        <position position="35"/>
    </location>
</feature>
<reference evidence="1" key="1">
    <citation type="submission" date="2018-05" db="EMBL/GenBank/DDBJ databases">
        <authorList>
            <person name="Lanie J.A."/>
            <person name="Ng W.-L."/>
            <person name="Kazmierczak K.M."/>
            <person name="Andrzejewski T.M."/>
            <person name="Davidsen T.M."/>
            <person name="Wayne K.J."/>
            <person name="Tettelin H."/>
            <person name="Glass J.I."/>
            <person name="Rusch D."/>
            <person name="Podicherti R."/>
            <person name="Tsui H.-C.T."/>
            <person name="Winkler M.E."/>
        </authorList>
    </citation>
    <scope>NUCLEOTIDE SEQUENCE</scope>
</reference>
<name>A0A382VCW7_9ZZZZ</name>
<dbReference type="EMBL" id="UINC01150965">
    <property type="protein sequence ID" value="SVD44300.1"/>
    <property type="molecule type" value="Genomic_DNA"/>
</dbReference>
<proteinExistence type="predicted"/>
<protein>
    <submittedName>
        <fullName evidence="1">Uncharacterized protein</fullName>
    </submittedName>
</protein>
<sequence length="35" mass="4224">MYKDPYRPIFSRSLRKYIVMAFFGPDDYVIGVKHI</sequence>
<accession>A0A382VCW7</accession>
<dbReference type="AlphaFoldDB" id="A0A382VCW7"/>